<protein>
    <submittedName>
        <fullName evidence="1">Uncharacterized protein</fullName>
    </submittedName>
</protein>
<dbReference type="AlphaFoldDB" id="A0A382M8Q9"/>
<dbReference type="EMBL" id="UINC01092009">
    <property type="protein sequence ID" value="SVC45236.1"/>
    <property type="molecule type" value="Genomic_DNA"/>
</dbReference>
<organism evidence="1">
    <name type="scientific">marine metagenome</name>
    <dbReference type="NCBI Taxonomy" id="408172"/>
    <lineage>
        <taxon>unclassified sequences</taxon>
        <taxon>metagenomes</taxon>
        <taxon>ecological metagenomes</taxon>
    </lineage>
</organism>
<reference evidence="1" key="1">
    <citation type="submission" date="2018-05" db="EMBL/GenBank/DDBJ databases">
        <authorList>
            <person name="Lanie J.A."/>
            <person name="Ng W.-L."/>
            <person name="Kazmierczak K.M."/>
            <person name="Andrzejewski T.M."/>
            <person name="Davidsen T.M."/>
            <person name="Wayne K.J."/>
            <person name="Tettelin H."/>
            <person name="Glass J.I."/>
            <person name="Rusch D."/>
            <person name="Podicherti R."/>
            <person name="Tsui H.-C.T."/>
            <person name="Winkler M.E."/>
        </authorList>
    </citation>
    <scope>NUCLEOTIDE SEQUENCE</scope>
</reference>
<accession>A0A382M8Q9</accession>
<gene>
    <name evidence="1" type="ORF">METZ01_LOCUS298090</name>
</gene>
<sequence length="42" mass="4579">MSMWPKIKAAVGITVAALMLASVTVVHPKWVTDNILMKLISL</sequence>
<feature type="non-terminal residue" evidence="1">
    <location>
        <position position="42"/>
    </location>
</feature>
<proteinExistence type="predicted"/>
<evidence type="ECO:0000313" key="1">
    <source>
        <dbReference type="EMBL" id="SVC45236.1"/>
    </source>
</evidence>
<name>A0A382M8Q9_9ZZZZ</name>